<evidence type="ECO:0000313" key="3">
    <source>
        <dbReference type="EMBL" id="RLJ24347.1"/>
    </source>
</evidence>
<dbReference type="RefSeq" id="WP_101471738.1">
    <property type="nucleotide sequence ID" value="NZ_PJND01000007.1"/>
</dbReference>
<reference evidence="2 4" key="1">
    <citation type="submission" date="2017-12" db="EMBL/GenBank/DDBJ databases">
        <title>Genomic Encyclopedia of Type Strains, Phase III (KMG-III): the genomes of soil and plant-associated and newly described type strains.</title>
        <authorList>
            <person name="Whitman W."/>
        </authorList>
    </citation>
    <scope>NUCLEOTIDE SEQUENCE [LARGE SCALE GENOMIC DNA]</scope>
    <source>
        <strain evidence="2 4">IP-10</strain>
    </source>
</reference>
<evidence type="ECO:0000313" key="2">
    <source>
        <dbReference type="EMBL" id="PKW30007.1"/>
    </source>
</evidence>
<dbReference type="AlphaFoldDB" id="A0A497U3E3"/>
<evidence type="ECO:0000313" key="5">
    <source>
        <dbReference type="Proteomes" id="UP000275027"/>
    </source>
</evidence>
<sequence length="179" mass="20414">MRFLFFILFLFSLSSKAQVAQHCGYDFTSYFVLNVHEAGKKENIPGLKITIINGLGLDLLNINNLYSWTSAGKPLTFMANYKVDDKGNRITSDSKVSKERWFFPFAKDNYLLSVKNTFPGDDFSLKVEDVDGEENGGHFKTQIVKLNSFNMYVLCSSKAREVQFGPKMNRPIDIVLEKK</sequence>
<feature type="chain" id="PRO_5019779299" evidence="1">
    <location>
        <begin position="20"/>
        <end position="179"/>
    </location>
</feature>
<accession>A0A497U3E3</accession>
<protein>
    <submittedName>
        <fullName evidence="3">Uncharacterized protein</fullName>
    </submittedName>
</protein>
<dbReference type="Proteomes" id="UP000275027">
    <property type="component" value="Unassembled WGS sequence"/>
</dbReference>
<gene>
    <name evidence="2" type="ORF">B0G92_1656</name>
    <name evidence="3" type="ORF">CLV50_2228</name>
</gene>
<name>A0A497U3E3_9FLAO</name>
<evidence type="ECO:0000313" key="4">
    <source>
        <dbReference type="Proteomes" id="UP000233767"/>
    </source>
</evidence>
<comment type="caution">
    <text evidence="3">The sequence shown here is derived from an EMBL/GenBank/DDBJ whole genome shotgun (WGS) entry which is preliminary data.</text>
</comment>
<keyword evidence="1" id="KW-0732">Signal</keyword>
<feature type="signal peptide" evidence="1">
    <location>
        <begin position="1"/>
        <end position="19"/>
    </location>
</feature>
<keyword evidence="4" id="KW-1185">Reference proteome</keyword>
<dbReference type="EMBL" id="RCCB01000012">
    <property type="protein sequence ID" value="RLJ24347.1"/>
    <property type="molecule type" value="Genomic_DNA"/>
</dbReference>
<dbReference type="Proteomes" id="UP000233767">
    <property type="component" value="Unassembled WGS sequence"/>
</dbReference>
<proteinExistence type="predicted"/>
<evidence type="ECO:0000256" key="1">
    <source>
        <dbReference type="SAM" id="SignalP"/>
    </source>
</evidence>
<organism evidence="3 5">
    <name type="scientific">Flavobacterium lindanitolerans</name>
    <dbReference type="NCBI Taxonomy" id="428988"/>
    <lineage>
        <taxon>Bacteria</taxon>
        <taxon>Pseudomonadati</taxon>
        <taxon>Bacteroidota</taxon>
        <taxon>Flavobacteriia</taxon>
        <taxon>Flavobacteriales</taxon>
        <taxon>Flavobacteriaceae</taxon>
        <taxon>Flavobacterium</taxon>
    </lineage>
</organism>
<reference evidence="3 5" key="2">
    <citation type="submission" date="2018-10" db="EMBL/GenBank/DDBJ databases">
        <title>Genomic Encyclopedia of Archaeal and Bacterial Type Strains, Phase II (KMG-II): from individual species to whole genera.</title>
        <authorList>
            <person name="Goeker M."/>
        </authorList>
    </citation>
    <scope>NUCLEOTIDE SEQUENCE [LARGE SCALE GENOMIC DNA]</scope>
    <source>
        <strain evidence="3 5">DSM 21886</strain>
    </source>
</reference>
<dbReference type="EMBL" id="PJND01000007">
    <property type="protein sequence ID" value="PKW30007.1"/>
    <property type="molecule type" value="Genomic_DNA"/>
</dbReference>